<dbReference type="OrthoDB" id="3232986at2759"/>
<dbReference type="InterPro" id="IPR041078">
    <property type="entry name" value="Plavaka"/>
</dbReference>
<sequence>MPPTRHSKPIRCPICAKKFMTGAQVQNHLSQPKSPCRHMFENAMHFNNSTPIVSPSTSSHDTSPAPNSPLYSPLDDPYEINMDVDPLETGVENEHPEPLIPETTTKSPFYRVDFPYSPNTNSIKGKAPTFMEVFNQDEHAPKRVKNVYYPYASQKEWELVRFLLTCGLSVAALNEFLGLDIIKEIGLSFRTAKDLRSRAEILPAGPRWVSEPVSTTTPTKKPTTLYRRNPLECIESLMRSPLLGDNVSFGSYQLFASAARLMRAYTEWLSGEAAWHMQEQLPKGATLLGTVLSSDKTNISTMTGNRVAHLLLISLANIFMDFRNKASNNAFLLLALLPVPKFIHPKKKIRGVLEARLYHECLDIILKPLKVAAQWGVLMADPLGNQHPFQHPLRTAASTLATLREISTRVDPTDLEAFEKEALKHRLNGVLLPFWRDWPLSDPSTFLTPEPLHHWHKQFWDHDAKWCIHAVGSNEIDFRFSILQPRTGFQHFKEGISSLKQVTGQDHRDMQRCIVSIIADAVSPGFLIAIRALLDFRYLAQSTIIDDNMCRQIEASLQLFHQHKKAILDAGARRGKKGPILNWQIPKLEFLQSVVPNLLLNGVPIQWTADVTEHAHISVVKEPADSGNNQSYEPQICCYLDRLDKINNFNLATSMLVAGVDFGGRAVYMGDDDELDDEDDELLLSSTTNLLDTILPCGYKQSAPSRSLTNYFYRSQMLDRGLLNQAPFPKRTFKCADNVVIHLSRDPPLKRMSVDDTASLFNLPDLRPALVDYLNRLRPDGFITNIGGRRLARQDSELPFTHIEAWKKLRLQTKAYHFPHGLLSPVTINAEPPSLAWPQGHVDSVILNLDPSQKWPMSGIQGHAIADLVLVFRLIMPPPAFAAVQPPEHYVTDRFLSYVKRYDIIPQSDSVTGTRGHFPDPNSSLYVLKKGKRTNGGIIGDIVPLDQIRALADVTPRLGQMADRRLTKETSLAFCSEFYLNKYFDKEFFYALTLS</sequence>
<evidence type="ECO:0000313" key="4">
    <source>
        <dbReference type="Proteomes" id="UP000807306"/>
    </source>
</evidence>
<gene>
    <name evidence="3" type="ORF">CPB83DRAFT_777731</name>
</gene>
<reference evidence="3" key="1">
    <citation type="submission" date="2020-11" db="EMBL/GenBank/DDBJ databases">
        <authorList>
            <consortium name="DOE Joint Genome Institute"/>
            <person name="Ahrendt S."/>
            <person name="Riley R."/>
            <person name="Andreopoulos W."/>
            <person name="Labutti K."/>
            <person name="Pangilinan J."/>
            <person name="Ruiz-Duenas F.J."/>
            <person name="Barrasa J.M."/>
            <person name="Sanchez-Garcia M."/>
            <person name="Camarero S."/>
            <person name="Miyauchi S."/>
            <person name="Serrano A."/>
            <person name="Linde D."/>
            <person name="Babiker R."/>
            <person name="Drula E."/>
            <person name="Ayuso-Fernandez I."/>
            <person name="Pacheco R."/>
            <person name="Padilla G."/>
            <person name="Ferreira P."/>
            <person name="Barriuso J."/>
            <person name="Kellner H."/>
            <person name="Castanera R."/>
            <person name="Alfaro M."/>
            <person name="Ramirez L."/>
            <person name="Pisabarro A.G."/>
            <person name="Kuo A."/>
            <person name="Tritt A."/>
            <person name="Lipzen A."/>
            <person name="He G."/>
            <person name="Yan M."/>
            <person name="Ng V."/>
            <person name="Cullen D."/>
            <person name="Martin F."/>
            <person name="Rosso M.-N."/>
            <person name="Henrissat B."/>
            <person name="Hibbett D."/>
            <person name="Martinez A.T."/>
            <person name="Grigoriev I.V."/>
        </authorList>
    </citation>
    <scope>NUCLEOTIDE SEQUENCE</scope>
    <source>
        <strain evidence="3">CBS 506.95</strain>
    </source>
</reference>
<proteinExistence type="predicted"/>
<accession>A0A9P6E3Y8</accession>
<evidence type="ECO:0000313" key="3">
    <source>
        <dbReference type="EMBL" id="KAF9522013.1"/>
    </source>
</evidence>
<dbReference type="Pfam" id="PF18759">
    <property type="entry name" value="Plavaka"/>
    <property type="match status" value="2"/>
</dbReference>
<feature type="region of interest" description="Disordered" evidence="1">
    <location>
        <begin position="47"/>
        <end position="70"/>
    </location>
</feature>
<organism evidence="3 4">
    <name type="scientific">Crepidotus variabilis</name>
    <dbReference type="NCBI Taxonomy" id="179855"/>
    <lineage>
        <taxon>Eukaryota</taxon>
        <taxon>Fungi</taxon>
        <taxon>Dikarya</taxon>
        <taxon>Basidiomycota</taxon>
        <taxon>Agaricomycotina</taxon>
        <taxon>Agaricomycetes</taxon>
        <taxon>Agaricomycetidae</taxon>
        <taxon>Agaricales</taxon>
        <taxon>Agaricineae</taxon>
        <taxon>Crepidotaceae</taxon>
        <taxon>Crepidotus</taxon>
    </lineage>
</organism>
<comment type="caution">
    <text evidence="3">The sequence shown here is derived from an EMBL/GenBank/DDBJ whole genome shotgun (WGS) entry which is preliminary data.</text>
</comment>
<dbReference type="Proteomes" id="UP000807306">
    <property type="component" value="Unassembled WGS sequence"/>
</dbReference>
<evidence type="ECO:0000256" key="1">
    <source>
        <dbReference type="SAM" id="MobiDB-lite"/>
    </source>
</evidence>
<dbReference type="AlphaFoldDB" id="A0A9P6E3Y8"/>
<dbReference type="InterPro" id="IPR049233">
    <property type="entry name" value="DUF6830"/>
</dbReference>
<protein>
    <recommendedName>
        <fullName evidence="2">DUF6830 domain-containing protein</fullName>
    </recommendedName>
</protein>
<name>A0A9P6E3Y8_9AGAR</name>
<keyword evidence="4" id="KW-1185">Reference proteome</keyword>
<evidence type="ECO:0000259" key="2">
    <source>
        <dbReference type="Pfam" id="PF20722"/>
    </source>
</evidence>
<feature type="compositionally biased region" description="Polar residues" evidence="1">
    <location>
        <begin position="47"/>
        <end position="65"/>
    </location>
</feature>
<dbReference type="Pfam" id="PF20722">
    <property type="entry name" value="DUF6830"/>
    <property type="match status" value="1"/>
</dbReference>
<feature type="domain" description="DUF6830" evidence="2">
    <location>
        <begin position="710"/>
        <end position="866"/>
    </location>
</feature>
<dbReference type="EMBL" id="MU157966">
    <property type="protein sequence ID" value="KAF9522013.1"/>
    <property type="molecule type" value="Genomic_DNA"/>
</dbReference>